<sequence length="122" mass="13321">MRIRSLQSASVTPIDPDDVEGHARIADATSIPIAVGEHVYTRTVFRDLRVHQHLGVAHPGAPMIECIPWLQELFHEPADIRAGAFHASTTFTDDAFAQYRRLGCTGGQEECGDGQVRGAWAA</sequence>
<organism evidence="5 6">
    <name type="scientific">Kribbella pittospori</name>
    <dbReference type="NCBI Taxonomy" id="722689"/>
    <lineage>
        <taxon>Bacteria</taxon>
        <taxon>Bacillati</taxon>
        <taxon>Actinomycetota</taxon>
        <taxon>Actinomycetes</taxon>
        <taxon>Propionibacteriales</taxon>
        <taxon>Kribbellaceae</taxon>
        <taxon>Kribbella</taxon>
    </lineage>
</organism>
<dbReference type="InterPro" id="IPR046945">
    <property type="entry name" value="RHMD-like"/>
</dbReference>
<name>A0A4R0JUS3_9ACTN</name>
<dbReference type="Gene3D" id="3.20.20.120">
    <property type="entry name" value="Enolase-like C-terminal domain"/>
    <property type="match status" value="1"/>
</dbReference>
<dbReference type="Proteomes" id="UP000291144">
    <property type="component" value="Unassembled WGS sequence"/>
</dbReference>
<dbReference type="AlphaFoldDB" id="A0A4R0JUS3"/>
<dbReference type="PANTHER" id="PTHR13794:SF58">
    <property type="entry name" value="MITOCHONDRIAL ENOLASE SUPERFAMILY MEMBER 1"/>
    <property type="match status" value="1"/>
</dbReference>
<evidence type="ECO:0000259" key="4">
    <source>
        <dbReference type="Pfam" id="PF13378"/>
    </source>
</evidence>
<dbReference type="GO" id="GO:0016836">
    <property type="term" value="F:hydro-lyase activity"/>
    <property type="evidence" value="ECO:0007669"/>
    <property type="project" value="TreeGrafter"/>
</dbReference>
<comment type="cofactor">
    <cofactor evidence="1">
        <name>Mg(2+)</name>
        <dbReference type="ChEBI" id="CHEBI:18420"/>
    </cofactor>
</comment>
<reference evidence="5 6" key="1">
    <citation type="submission" date="2019-02" db="EMBL/GenBank/DDBJ databases">
        <title>Kribbella capetownensis sp. nov. and Kribbella speibonae sp. nov., isolated from soil.</title>
        <authorList>
            <person name="Curtis S.M."/>
            <person name="Norton I."/>
            <person name="Everest G.J."/>
            <person name="Meyers P.R."/>
        </authorList>
    </citation>
    <scope>NUCLEOTIDE SEQUENCE [LARGE SCALE GENOMIC DNA]</scope>
    <source>
        <strain evidence="5 6">NRRL B-24813</strain>
    </source>
</reference>
<proteinExistence type="predicted"/>
<dbReference type="PANTHER" id="PTHR13794">
    <property type="entry name" value="ENOLASE SUPERFAMILY, MANDELATE RACEMASE"/>
    <property type="match status" value="1"/>
</dbReference>
<keyword evidence="3" id="KW-0460">Magnesium</keyword>
<evidence type="ECO:0000256" key="3">
    <source>
        <dbReference type="ARBA" id="ARBA00022842"/>
    </source>
</evidence>
<protein>
    <recommendedName>
        <fullName evidence="4">Enolase C-terminal domain-containing protein</fullName>
    </recommendedName>
</protein>
<evidence type="ECO:0000313" key="6">
    <source>
        <dbReference type="Proteomes" id="UP000291144"/>
    </source>
</evidence>
<keyword evidence="6" id="KW-1185">Reference proteome</keyword>
<keyword evidence="2" id="KW-0479">Metal-binding</keyword>
<evidence type="ECO:0000256" key="2">
    <source>
        <dbReference type="ARBA" id="ARBA00022723"/>
    </source>
</evidence>
<evidence type="ECO:0000256" key="1">
    <source>
        <dbReference type="ARBA" id="ARBA00001946"/>
    </source>
</evidence>
<dbReference type="EMBL" id="SJKB01000025">
    <property type="protein sequence ID" value="TCC50400.1"/>
    <property type="molecule type" value="Genomic_DNA"/>
</dbReference>
<dbReference type="Pfam" id="PF13378">
    <property type="entry name" value="MR_MLE_C"/>
    <property type="match status" value="1"/>
</dbReference>
<dbReference type="SUPFAM" id="SSF51604">
    <property type="entry name" value="Enolase C-terminal domain-like"/>
    <property type="match status" value="1"/>
</dbReference>
<comment type="caution">
    <text evidence="5">The sequence shown here is derived from an EMBL/GenBank/DDBJ whole genome shotgun (WGS) entry which is preliminary data.</text>
</comment>
<dbReference type="GO" id="GO:0016052">
    <property type="term" value="P:carbohydrate catabolic process"/>
    <property type="evidence" value="ECO:0007669"/>
    <property type="project" value="TreeGrafter"/>
</dbReference>
<evidence type="ECO:0000313" key="5">
    <source>
        <dbReference type="EMBL" id="TCC50400.1"/>
    </source>
</evidence>
<dbReference type="InterPro" id="IPR036849">
    <property type="entry name" value="Enolase-like_C_sf"/>
</dbReference>
<accession>A0A4R0JUS3</accession>
<dbReference type="InterPro" id="IPR029065">
    <property type="entry name" value="Enolase_C-like"/>
</dbReference>
<dbReference type="RefSeq" id="WP_131366261.1">
    <property type="nucleotide sequence ID" value="NZ_SJKB01000025.1"/>
</dbReference>
<dbReference type="OrthoDB" id="5241672at2"/>
<feature type="domain" description="Enolase C-terminal" evidence="4">
    <location>
        <begin position="13"/>
        <end position="60"/>
    </location>
</feature>
<gene>
    <name evidence="5" type="ORF">E0H73_41980</name>
</gene>
<dbReference type="GO" id="GO:0000287">
    <property type="term" value="F:magnesium ion binding"/>
    <property type="evidence" value="ECO:0007669"/>
    <property type="project" value="TreeGrafter"/>
</dbReference>